<keyword evidence="4 5" id="KW-0206">Cytoskeleton</keyword>
<organism evidence="9 10">
    <name type="scientific">Phycomyces blakesleeanus (strain ATCC 8743b / DSM 1359 / FGSC 10004 / NBRC 33097 / NRRL 1555)</name>
    <dbReference type="NCBI Taxonomy" id="763407"/>
    <lineage>
        <taxon>Eukaryota</taxon>
        <taxon>Fungi</taxon>
        <taxon>Fungi incertae sedis</taxon>
        <taxon>Mucoromycota</taxon>
        <taxon>Mucoromycotina</taxon>
        <taxon>Mucoromycetes</taxon>
        <taxon>Mucorales</taxon>
        <taxon>Phycomycetaceae</taxon>
        <taxon>Phycomyces</taxon>
    </lineage>
</organism>
<feature type="domain" description="Gamma tubulin complex component C-terminal" evidence="7">
    <location>
        <begin position="580"/>
        <end position="950"/>
    </location>
</feature>
<evidence type="ECO:0000259" key="8">
    <source>
        <dbReference type="Pfam" id="PF17681"/>
    </source>
</evidence>
<evidence type="ECO:0000256" key="2">
    <source>
        <dbReference type="ARBA" id="ARBA00022490"/>
    </source>
</evidence>
<sequence length="956" mass="109356">MLRFSLDGDAPDATRYHADYCEPLCPPSMWCTESPFLLPPLPRQPFSVIDQALDRTCDQNQSQSKPPPSDTTDEQNQSDLSEDDIWTTELPPLPSYALSWERLSQPTTYTRESLTNQGIGTAFLTEAPLSVNEPAMTSLIKDTSTSLIVKEYHLVKCLVEALTGSPSACFRWDSSTNTFQSRVPHLRLLGVSPGELEGVISVILIFGGRLRRLGDVSNMCRANPRQYFLYTGLHIKVYISKYGLVGMSFGCCLAELHLHIHQAILSLPPTISLLQVHQFTDSFSLVIERLSCLCCLEKLRDDTPFVVQQEIRNNGFYIPFGPDLLSLLANEVKTFDFSTQGNSALYKDICLALLCETSRPYLDILSRWLGLMEETGDSWAVGQEVFLWDPYNEFFVVENMTVTENGEVRRYKLRKEQNFPWCIDPQQADQILRAGNSLRLLQEFQPENSLCSIGDTHPVVLEWQVIDQSCVENPQLPTSRTDVPLDTETRYSLEYALLHDTKMEEPRELRIPVLSDTFPQGKFITTLERLMGYRSNQDSPSSFVPTLETIVNISLYKPLHYWCPLLNTSAMSLLLHKFCLKDHLDILHRFFLFGDGTFVSGITRVLFAQDEPTSTTQTGLNLGRDKTWPPRASELHSALRLVLIDSIAQLPNRLRLEESITQCGRLETLQDLVSFSIRPLADHNWVRPSKVEALDFLSMTYRAYPPLSLFITSGTLEKYGRLFSFLLPLLRLQASTQRSFYLLHPRCTLVSPYPEELLHTLGCVRFQMNHFMNALCGFVFDMAIGATWESWMTRLERLHTGEPTSDPLDEALGTMDPVTFGEYHEHILDRILFQCFLKQNQKPIMNLLRKVFKSILVFVDLLESNRRDDEWVNQCKSSCRVFRRQAWHFVQMLRRLEDKGIGRLGNMMNSLQDQGKLGVFGDWHEQVEAKRGLEGFVKDLLHRLSQGGWYEIETTV</sequence>
<dbReference type="Gene3D" id="1.20.120.1900">
    <property type="entry name" value="Gamma-tubulin complex, C-terminal domain"/>
    <property type="match status" value="1"/>
</dbReference>
<dbReference type="GO" id="GO:0051011">
    <property type="term" value="F:microtubule minus-end binding"/>
    <property type="evidence" value="ECO:0007669"/>
    <property type="project" value="TreeGrafter"/>
</dbReference>
<dbReference type="STRING" id="763407.A0A167LF20"/>
<accession>A0A167LF20</accession>
<keyword evidence="3 5" id="KW-0493">Microtubule</keyword>
<dbReference type="PANTHER" id="PTHR19302:SF70">
    <property type="entry name" value="GAMMA-TUBULIN COMPLEX COMPONENT 6"/>
    <property type="match status" value="1"/>
</dbReference>
<keyword evidence="2 5" id="KW-0963">Cytoplasm</keyword>
<keyword evidence="10" id="KW-1185">Reference proteome</keyword>
<dbReference type="GO" id="GO:0005816">
    <property type="term" value="C:spindle pole body"/>
    <property type="evidence" value="ECO:0007669"/>
    <property type="project" value="UniProtKB-ARBA"/>
</dbReference>
<dbReference type="InterPro" id="IPR007259">
    <property type="entry name" value="GCP"/>
</dbReference>
<dbReference type="GO" id="GO:0051225">
    <property type="term" value="P:spindle assembly"/>
    <property type="evidence" value="ECO:0007669"/>
    <property type="project" value="TreeGrafter"/>
</dbReference>
<feature type="domain" description="Gamma tubulin complex component protein N-terminal" evidence="8">
    <location>
        <begin position="156"/>
        <end position="453"/>
    </location>
</feature>
<evidence type="ECO:0000259" key="7">
    <source>
        <dbReference type="Pfam" id="PF04130"/>
    </source>
</evidence>
<gene>
    <name evidence="9" type="ORF">PHYBLDRAFT_60210</name>
</gene>
<dbReference type="RefSeq" id="XP_018288349.1">
    <property type="nucleotide sequence ID" value="XM_018440611.1"/>
</dbReference>
<comment type="subcellular location">
    <subcellularLocation>
        <location evidence="5">Cytoplasm</location>
        <location evidence="5">Cytoskeleton</location>
        <location evidence="5">Microtubule organizing center</location>
    </subcellularLocation>
</comment>
<evidence type="ECO:0000256" key="1">
    <source>
        <dbReference type="ARBA" id="ARBA00010337"/>
    </source>
</evidence>
<dbReference type="OrthoDB" id="775571at2759"/>
<evidence type="ECO:0000313" key="10">
    <source>
        <dbReference type="Proteomes" id="UP000077315"/>
    </source>
</evidence>
<dbReference type="GO" id="GO:0043015">
    <property type="term" value="F:gamma-tubulin binding"/>
    <property type="evidence" value="ECO:0007669"/>
    <property type="project" value="InterPro"/>
</dbReference>
<evidence type="ECO:0000256" key="6">
    <source>
        <dbReference type="SAM" id="MobiDB-lite"/>
    </source>
</evidence>
<reference evidence="10" key="1">
    <citation type="submission" date="2015-06" db="EMBL/GenBank/DDBJ databases">
        <title>Expansion of signal transduction pathways in fungi by whole-genome duplication.</title>
        <authorList>
            <consortium name="DOE Joint Genome Institute"/>
            <person name="Corrochano L.M."/>
            <person name="Kuo A."/>
            <person name="Marcet-Houben M."/>
            <person name="Polaino S."/>
            <person name="Salamov A."/>
            <person name="Villalobos J.M."/>
            <person name="Alvarez M.I."/>
            <person name="Avalos J."/>
            <person name="Benito E.P."/>
            <person name="Benoit I."/>
            <person name="Burger G."/>
            <person name="Camino L.P."/>
            <person name="Canovas D."/>
            <person name="Cerda-Olmedo E."/>
            <person name="Cheng J.-F."/>
            <person name="Dominguez A."/>
            <person name="Elias M."/>
            <person name="Eslava A.P."/>
            <person name="Glaser F."/>
            <person name="Grimwood J."/>
            <person name="Gutierrez G."/>
            <person name="Heitman J."/>
            <person name="Henrissat B."/>
            <person name="Iturriaga E.A."/>
            <person name="Lang B.F."/>
            <person name="Lavin J.L."/>
            <person name="Lee S."/>
            <person name="Li W."/>
            <person name="Lindquist E."/>
            <person name="Lopez-Garcia S."/>
            <person name="Luque E.M."/>
            <person name="Marcos A.T."/>
            <person name="Martin J."/>
            <person name="McCluskey K."/>
            <person name="Medina H.R."/>
            <person name="Miralles-Duran A."/>
            <person name="Miyazaki A."/>
            <person name="Munoz-Torres E."/>
            <person name="Oguiza J.A."/>
            <person name="Ohm R."/>
            <person name="Olmedo M."/>
            <person name="Orejas M."/>
            <person name="Ortiz-Castellanos L."/>
            <person name="Pisabarro A.G."/>
            <person name="Rodriguez-Romero J."/>
            <person name="Ruiz-Herrera J."/>
            <person name="Ruiz-Vazquez R."/>
            <person name="Sanz C."/>
            <person name="Schackwitz W."/>
            <person name="Schmutz J."/>
            <person name="Shahriari M."/>
            <person name="Shelest E."/>
            <person name="Silva-Franco F."/>
            <person name="Soanes D."/>
            <person name="Syed K."/>
            <person name="Tagua V.G."/>
            <person name="Talbot N.J."/>
            <person name="Thon M."/>
            <person name="De vries R.P."/>
            <person name="Wiebenga A."/>
            <person name="Yadav J.S."/>
            <person name="Braun E.L."/>
            <person name="Baker S."/>
            <person name="Garre V."/>
            <person name="Horwitz B."/>
            <person name="Torres-Martinez S."/>
            <person name="Idnurm A."/>
            <person name="Herrera-Estrella A."/>
            <person name="Gabaldon T."/>
            <person name="Grigoriev I.V."/>
        </authorList>
    </citation>
    <scope>NUCLEOTIDE SEQUENCE [LARGE SCALE GENOMIC DNA]</scope>
    <source>
        <strain evidence="10">NRRL 1555(-)</strain>
    </source>
</reference>
<dbReference type="EMBL" id="KV440989">
    <property type="protein sequence ID" value="OAD70309.1"/>
    <property type="molecule type" value="Genomic_DNA"/>
</dbReference>
<dbReference type="Pfam" id="PF04130">
    <property type="entry name" value="GCP_C_terminal"/>
    <property type="match status" value="1"/>
</dbReference>
<dbReference type="Proteomes" id="UP000077315">
    <property type="component" value="Unassembled WGS sequence"/>
</dbReference>
<dbReference type="GO" id="GO:0000930">
    <property type="term" value="C:gamma-tubulin complex"/>
    <property type="evidence" value="ECO:0007669"/>
    <property type="project" value="TreeGrafter"/>
</dbReference>
<feature type="region of interest" description="Disordered" evidence="6">
    <location>
        <begin position="56"/>
        <end position="90"/>
    </location>
</feature>
<dbReference type="InterPro" id="IPR040457">
    <property type="entry name" value="GCP_C"/>
</dbReference>
<protein>
    <recommendedName>
        <fullName evidence="5">Spindle pole body component</fullName>
    </recommendedName>
</protein>
<name>A0A167LF20_PHYB8</name>
<dbReference type="PANTHER" id="PTHR19302">
    <property type="entry name" value="GAMMA TUBULIN COMPLEX PROTEIN"/>
    <property type="match status" value="1"/>
</dbReference>
<evidence type="ECO:0000313" key="9">
    <source>
        <dbReference type="EMBL" id="OAD70309.1"/>
    </source>
</evidence>
<dbReference type="GO" id="GO:0000922">
    <property type="term" value="C:spindle pole"/>
    <property type="evidence" value="ECO:0007669"/>
    <property type="project" value="InterPro"/>
</dbReference>
<dbReference type="GeneID" id="29001517"/>
<dbReference type="VEuPathDB" id="FungiDB:PHYBLDRAFT_60210"/>
<comment type="similarity">
    <text evidence="1 5">Belongs to the TUBGCP family.</text>
</comment>
<dbReference type="GO" id="GO:0007020">
    <property type="term" value="P:microtubule nucleation"/>
    <property type="evidence" value="ECO:0007669"/>
    <property type="project" value="InterPro"/>
</dbReference>
<dbReference type="GO" id="GO:0051321">
    <property type="term" value="P:meiotic cell cycle"/>
    <property type="evidence" value="ECO:0007669"/>
    <property type="project" value="TreeGrafter"/>
</dbReference>
<proteinExistence type="inferred from homology"/>
<dbReference type="GO" id="GO:0005874">
    <property type="term" value="C:microtubule"/>
    <property type="evidence" value="ECO:0007669"/>
    <property type="project" value="UniProtKB-KW"/>
</dbReference>
<evidence type="ECO:0000256" key="4">
    <source>
        <dbReference type="ARBA" id="ARBA00023212"/>
    </source>
</evidence>
<dbReference type="InterPro" id="IPR042241">
    <property type="entry name" value="GCP_C_sf"/>
</dbReference>
<evidence type="ECO:0000256" key="5">
    <source>
        <dbReference type="RuleBase" id="RU363050"/>
    </source>
</evidence>
<dbReference type="AlphaFoldDB" id="A0A167LF20"/>
<dbReference type="GO" id="GO:0000278">
    <property type="term" value="P:mitotic cell cycle"/>
    <property type="evidence" value="ECO:0007669"/>
    <property type="project" value="TreeGrafter"/>
</dbReference>
<dbReference type="GO" id="GO:0031122">
    <property type="term" value="P:cytoplasmic microtubule organization"/>
    <property type="evidence" value="ECO:0007669"/>
    <property type="project" value="TreeGrafter"/>
</dbReference>
<dbReference type="InParanoid" id="A0A167LF20"/>
<evidence type="ECO:0000256" key="3">
    <source>
        <dbReference type="ARBA" id="ARBA00022701"/>
    </source>
</evidence>
<dbReference type="InterPro" id="IPR041470">
    <property type="entry name" value="GCP_N"/>
</dbReference>
<dbReference type="Pfam" id="PF17681">
    <property type="entry name" value="GCP_N_terminal"/>
    <property type="match status" value="1"/>
</dbReference>